<evidence type="ECO:0000313" key="1">
    <source>
        <dbReference type="EMBL" id="MFD2097159.1"/>
    </source>
</evidence>
<accession>A0ABW4XTL1</accession>
<sequence length="359" mass="39479">MAHDGNLVSELGVKKYVKAYKALPYSNVLHMENEAYYQRKWEACDFGCHGPSYRRVTPDTSYDVFISGLNQQSTLLAGVVDGVHTQAIKKPTRMAQGTVRTAEGLGLSGKERFNQVGGENLVILDAFSAIIRKSMDLDISAILSPIAQCVTTVVSTYVSLLPHEYIHAVARAGAIKIPQSYDKGFLKIAAELSIIPTPSLPDLADAQSLLQGTSGRIMGKQIGVKATQALTSIIIYNISLQILKSPNLSRKVKREFGALRKAAKGNLATVLAGLLQANGMLADCASHSRRLKQDCPQLWRVMRYDLKGVDMLLFLVSGYLSEYLDRIKLLETDPMMFASTMHALIRAGKTKEVFFPRKI</sequence>
<gene>
    <name evidence="1" type="ORF">ACFSJ3_14280</name>
</gene>
<dbReference type="Proteomes" id="UP001597380">
    <property type="component" value="Unassembled WGS sequence"/>
</dbReference>
<proteinExistence type="predicted"/>
<organism evidence="1 2">
    <name type="scientific">Corallincola platygyrae</name>
    <dbReference type="NCBI Taxonomy" id="1193278"/>
    <lineage>
        <taxon>Bacteria</taxon>
        <taxon>Pseudomonadati</taxon>
        <taxon>Pseudomonadota</taxon>
        <taxon>Gammaproteobacteria</taxon>
        <taxon>Alteromonadales</taxon>
        <taxon>Psychromonadaceae</taxon>
        <taxon>Corallincola</taxon>
    </lineage>
</organism>
<name>A0ABW4XTL1_9GAMM</name>
<dbReference type="EMBL" id="JBHUHT010000016">
    <property type="protein sequence ID" value="MFD2097159.1"/>
    <property type="molecule type" value="Genomic_DNA"/>
</dbReference>
<keyword evidence="2" id="KW-1185">Reference proteome</keyword>
<evidence type="ECO:0000313" key="2">
    <source>
        <dbReference type="Proteomes" id="UP001597380"/>
    </source>
</evidence>
<reference evidence="2" key="1">
    <citation type="journal article" date="2019" name="Int. J. Syst. Evol. Microbiol.">
        <title>The Global Catalogue of Microorganisms (GCM) 10K type strain sequencing project: providing services to taxonomists for standard genome sequencing and annotation.</title>
        <authorList>
            <consortium name="The Broad Institute Genomics Platform"/>
            <consortium name="The Broad Institute Genome Sequencing Center for Infectious Disease"/>
            <person name="Wu L."/>
            <person name="Ma J."/>
        </authorList>
    </citation>
    <scope>NUCLEOTIDE SEQUENCE [LARGE SCALE GENOMIC DNA]</scope>
    <source>
        <strain evidence="2">CGMCC 1.10992</strain>
    </source>
</reference>
<dbReference type="RefSeq" id="WP_345339915.1">
    <property type="nucleotide sequence ID" value="NZ_BAABLI010000012.1"/>
</dbReference>
<protein>
    <submittedName>
        <fullName evidence="1">Uncharacterized protein</fullName>
    </submittedName>
</protein>
<comment type="caution">
    <text evidence="1">The sequence shown here is derived from an EMBL/GenBank/DDBJ whole genome shotgun (WGS) entry which is preliminary data.</text>
</comment>